<reference evidence="1" key="2">
    <citation type="submission" date="2024-06" db="EMBL/GenBank/DDBJ databases">
        <authorList>
            <person name="Petrova K.O."/>
            <person name="Toshchakov S.V."/>
            <person name="Boltjanskaja Y.V."/>
            <person name="Kevbrin V."/>
        </authorList>
    </citation>
    <scope>NUCLEOTIDE SEQUENCE</scope>
    <source>
        <strain evidence="1">Z-910T</strain>
    </source>
</reference>
<organism evidence="1">
    <name type="scientific">Proteinivorax tanatarense</name>
    <dbReference type="NCBI Taxonomy" id="1260629"/>
    <lineage>
        <taxon>Bacteria</taxon>
        <taxon>Bacillati</taxon>
        <taxon>Bacillota</taxon>
        <taxon>Clostridia</taxon>
        <taxon>Eubacteriales</taxon>
        <taxon>Proteinivoracaceae</taxon>
        <taxon>Proteinivorax</taxon>
    </lineage>
</organism>
<reference evidence="1" key="1">
    <citation type="journal article" date="2013" name="Extremophiles">
        <title>Proteinivorax tanatarense gen. nov., sp. nov., an anaerobic, haloalkaliphilic, proteolytic bacterium isolated from a decaying algal bloom, and proposal of Proteinivoraceae fam. nov.</title>
        <authorList>
            <person name="Kevbrin V."/>
            <person name="Boltyanskaya Y."/>
            <person name="Zhilina T."/>
            <person name="Kolganova T."/>
            <person name="Lavrentjeva E."/>
            <person name="Kuznetsov B."/>
        </authorList>
    </citation>
    <scope>NUCLEOTIDE SEQUENCE</scope>
    <source>
        <strain evidence="1">Z-910T</strain>
    </source>
</reference>
<dbReference type="AlphaFoldDB" id="A0AAU7VIW6"/>
<proteinExistence type="predicted"/>
<dbReference type="RefSeq" id="WP_350342760.1">
    <property type="nucleotide sequence ID" value="NZ_CP158367.1"/>
</dbReference>
<name>A0AAU7VIW6_9FIRM</name>
<dbReference type="EMBL" id="CP158367">
    <property type="protein sequence ID" value="XBX73999.1"/>
    <property type="molecule type" value="Genomic_DNA"/>
</dbReference>
<accession>A0AAU7VIW6</accession>
<protein>
    <submittedName>
        <fullName evidence="1">Uncharacterized protein</fullName>
    </submittedName>
</protein>
<evidence type="ECO:0000313" key="1">
    <source>
        <dbReference type="EMBL" id="XBX73999.1"/>
    </source>
</evidence>
<gene>
    <name evidence="1" type="ORF">PRVXT_002018</name>
</gene>
<sequence>MALICPVCNGVKQVFKACPTCNKTMEEAGSISQFLDPYSPYLSVNDGELGDKDKTCTHLFFCEICNTDKRIEVEKISW</sequence>